<keyword evidence="2 5" id="KW-0812">Transmembrane</keyword>
<keyword evidence="4 5" id="KW-0472">Membrane</keyword>
<name>A0A6J6F7K1_9ZZZZ</name>
<dbReference type="GO" id="GO:0022857">
    <property type="term" value="F:transmembrane transporter activity"/>
    <property type="evidence" value="ECO:0007669"/>
    <property type="project" value="InterPro"/>
</dbReference>
<dbReference type="Gene3D" id="1.20.1250.20">
    <property type="entry name" value="MFS general substrate transporter like domains"/>
    <property type="match status" value="2"/>
</dbReference>
<comment type="subcellular location">
    <subcellularLocation>
        <location evidence="1">Membrane</location>
        <topology evidence="1">Multi-pass membrane protein</topology>
    </subcellularLocation>
</comment>
<feature type="transmembrane region" description="Helical" evidence="5">
    <location>
        <begin position="371"/>
        <end position="391"/>
    </location>
</feature>
<keyword evidence="3 5" id="KW-1133">Transmembrane helix</keyword>
<evidence type="ECO:0000256" key="2">
    <source>
        <dbReference type="ARBA" id="ARBA00022692"/>
    </source>
</evidence>
<dbReference type="EMBL" id="CAFABB010000019">
    <property type="protein sequence ID" value="CAB4816166.1"/>
    <property type="molecule type" value="Genomic_DNA"/>
</dbReference>
<dbReference type="SUPFAM" id="SSF103473">
    <property type="entry name" value="MFS general substrate transporter"/>
    <property type="match status" value="1"/>
</dbReference>
<evidence type="ECO:0000256" key="3">
    <source>
        <dbReference type="ARBA" id="ARBA00022989"/>
    </source>
</evidence>
<feature type="transmembrane region" description="Helical" evidence="5">
    <location>
        <begin position="164"/>
        <end position="183"/>
    </location>
</feature>
<organism evidence="6">
    <name type="scientific">freshwater metagenome</name>
    <dbReference type="NCBI Taxonomy" id="449393"/>
    <lineage>
        <taxon>unclassified sequences</taxon>
        <taxon>metagenomes</taxon>
        <taxon>ecological metagenomes</taxon>
    </lineage>
</organism>
<feature type="transmembrane region" description="Helical" evidence="5">
    <location>
        <begin position="214"/>
        <end position="236"/>
    </location>
</feature>
<dbReference type="PANTHER" id="PTHR23514">
    <property type="entry name" value="BYPASS OF STOP CODON PROTEIN 6"/>
    <property type="match status" value="1"/>
</dbReference>
<evidence type="ECO:0000256" key="4">
    <source>
        <dbReference type="ARBA" id="ARBA00023136"/>
    </source>
</evidence>
<dbReference type="Pfam" id="PF07690">
    <property type="entry name" value="MFS_1"/>
    <property type="match status" value="1"/>
</dbReference>
<dbReference type="InterPro" id="IPR036259">
    <property type="entry name" value="MFS_trans_sf"/>
</dbReference>
<dbReference type="GO" id="GO:0016020">
    <property type="term" value="C:membrane"/>
    <property type="evidence" value="ECO:0007669"/>
    <property type="project" value="UniProtKB-SubCell"/>
</dbReference>
<evidence type="ECO:0000256" key="1">
    <source>
        <dbReference type="ARBA" id="ARBA00004141"/>
    </source>
</evidence>
<dbReference type="AlphaFoldDB" id="A0A6J6F7K1"/>
<protein>
    <submittedName>
        <fullName evidence="6">Unannotated protein</fullName>
    </submittedName>
</protein>
<sequence length="400" mass="42977">MKSFNKATYSKSEQRYLSLIFFLFGIAIMSLAPRTPDLKANLDINNGTFGTLLGSASIGSIIMLLIGGQIVHRIGAKRSLQIGSTAVAIVYTGLVNTSSPILFLILNILAGASVSIYHIATSGHSLHRQDEVGAVIVPKLHGAWAVGAMSTSAIAFLISNSVSISSHITILMFVVWLLTQFCINKLAPTFPDNPTSDDDYQATSLKQFKFKINWFLSLGFFCATVLEFTIADWATLFGKEELGMSSSVATLCYLTCLIGLIVGRYSIGWALNHQSEQFWIKTGGLIGGIGFTAMASSSLLVVDDYKNLAFALAFLGFFLAGLGCSALAPIFFSIAGRLSNGKNAIAVAQLSFINTVIMFISRVVLAWVVELTSITVALVIASCAMLALVYFGRIGSNQRQ</sequence>
<dbReference type="EMBL" id="CAEZTW010000100">
    <property type="protein sequence ID" value="CAB4583629.1"/>
    <property type="molecule type" value="Genomic_DNA"/>
</dbReference>
<evidence type="ECO:0000256" key="5">
    <source>
        <dbReference type="SAM" id="Phobius"/>
    </source>
</evidence>
<dbReference type="InterPro" id="IPR011701">
    <property type="entry name" value="MFS"/>
</dbReference>
<dbReference type="InterPro" id="IPR051788">
    <property type="entry name" value="MFS_Transporter"/>
</dbReference>
<dbReference type="PANTHER" id="PTHR23514:SF13">
    <property type="entry name" value="INNER MEMBRANE PROTEIN YBJJ"/>
    <property type="match status" value="1"/>
</dbReference>
<feature type="transmembrane region" description="Helical" evidence="5">
    <location>
        <begin position="344"/>
        <end position="365"/>
    </location>
</feature>
<feature type="transmembrane region" description="Helical" evidence="5">
    <location>
        <begin position="16"/>
        <end position="35"/>
    </location>
</feature>
<proteinExistence type="predicted"/>
<reference evidence="6" key="1">
    <citation type="submission" date="2020-05" db="EMBL/GenBank/DDBJ databases">
        <authorList>
            <person name="Chiriac C."/>
            <person name="Salcher M."/>
            <person name="Ghai R."/>
            <person name="Kavagutti S V."/>
        </authorList>
    </citation>
    <scope>NUCLEOTIDE SEQUENCE</scope>
</reference>
<evidence type="ECO:0000313" key="6">
    <source>
        <dbReference type="EMBL" id="CAB4583629.1"/>
    </source>
</evidence>
<accession>A0A6J6F7K1</accession>
<evidence type="ECO:0000313" key="7">
    <source>
        <dbReference type="EMBL" id="CAB4816166.1"/>
    </source>
</evidence>
<feature type="transmembrane region" description="Helical" evidence="5">
    <location>
        <begin position="248"/>
        <end position="267"/>
    </location>
</feature>
<feature type="transmembrane region" description="Helical" evidence="5">
    <location>
        <begin position="279"/>
        <end position="302"/>
    </location>
</feature>
<gene>
    <name evidence="6" type="ORF">UFOPK1766_00601</name>
    <name evidence="7" type="ORF">UFOPK3162_00202</name>
</gene>
<feature type="transmembrane region" description="Helical" evidence="5">
    <location>
        <begin position="47"/>
        <end position="67"/>
    </location>
</feature>
<feature type="transmembrane region" description="Helical" evidence="5">
    <location>
        <begin position="308"/>
        <end position="332"/>
    </location>
</feature>